<evidence type="ECO:0000256" key="1">
    <source>
        <dbReference type="SAM" id="MobiDB-lite"/>
    </source>
</evidence>
<keyword evidence="3" id="KW-1185">Reference proteome</keyword>
<feature type="region of interest" description="Disordered" evidence="1">
    <location>
        <begin position="85"/>
        <end position="105"/>
    </location>
</feature>
<dbReference type="Pfam" id="PF07426">
    <property type="entry name" value="Dynactin_p22"/>
    <property type="match status" value="1"/>
</dbReference>
<feature type="region of interest" description="Disordered" evidence="1">
    <location>
        <begin position="15"/>
        <end position="60"/>
    </location>
</feature>
<dbReference type="AlphaFoldDB" id="A0A8H5HHZ9"/>
<comment type="caution">
    <text evidence="2">The sequence shown here is derived from an EMBL/GenBank/DDBJ whole genome shotgun (WGS) entry which is preliminary data.</text>
</comment>
<reference evidence="2 3" key="1">
    <citation type="journal article" date="2020" name="ISME J.">
        <title>Uncovering the hidden diversity of litter-decomposition mechanisms in mushroom-forming fungi.</title>
        <authorList>
            <person name="Floudas D."/>
            <person name="Bentzer J."/>
            <person name="Ahren D."/>
            <person name="Johansson T."/>
            <person name="Persson P."/>
            <person name="Tunlid A."/>
        </authorList>
    </citation>
    <scope>NUCLEOTIDE SEQUENCE [LARGE SCALE GENOMIC DNA]</scope>
    <source>
        <strain evidence="2 3">CBS 661.87</strain>
    </source>
</reference>
<accession>A0A8H5HHZ9</accession>
<feature type="compositionally biased region" description="Pro residues" evidence="1">
    <location>
        <begin position="44"/>
        <end position="54"/>
    </location>
</feature>
<dbReference type="EMBL" id="JAACJP010000006">
    <property type="protein sequence ID" value="KAF5383703.1"/>
    <property type="molecule type" value="Genomic_DNA"/>
</dbReference>
<sequence length="282" mass="31418">MANIGSVFLGDFQRHRILSNSSTPPSSPPPSSPPPSSISAFFPTRPPPPPPPPDMQLVPPNIDPALALDLRLRWLEAILLGVKQDARDRKGKERERPPHDHLGPAETLCRTAEDLQRRLDAVVEGNEGLKRFMAHYDQHAHLLTPAFALSGSLTEAPSYDTMSPEQLEAFLTEMEPDIRAADRDMREIELLEQKGVTGAGKLAGYEELQPRLVALLKAHQTDVELAAALERRTAALMERHATQVDALSELFVAWDDTITVAEDRTTKLEREREERRRLGLEA</sequence>
<dbReference type="InterPro" id="IPR009991">
    <property type="entry name" value="DCTN3"/>
</dbReference>
<feature type="compositionally biased region" description="Basic and acidic residues" evidence="1">
    <location>
        <begin position="85"/>
        <end position="103"/>
    </location>
</feature>
<gene>
    <name evidence="2" type="ORF">D9615_003604</name>
</gene>
<name>A0A8H5HHZ9_9AGAR</name>
<dbReference type="GO" id="GO:0061640">
    <property type="term" value="P:cytoskeleton-dependent cytokinesis"/>
    <property type="evidence" value="ECO:0007669"/>
    <property type="project" value="InterPro"/>
</dbReference>
<organism evidence="2 3">
    <name type="scientific">Tricholomella constricta</name>
    <dbReference type="NCBI Taxonomy" id="117010"/>
    <lineage>
        <taxon>Eukaryota</taxon>
        <taxon>Fungi</taxon>
        <taxon>Dikarya</taxon>
        <taxon>Basidiomycota</taxon>
        <taxon>Agaricomycotina</taxon>
        <taxon>Agaricomycetes</taxon>
        <taxon>Agaricomycetidae</taxon>
        <taxon>Agaricales</taxon>
        <taxon>Tricholomatineae</taxon>
        <taxon>Lyophyllaceae</taxon>
        <taxon>Tricholomella</taxon>
    </lineage>
</organism>
<dbReference type="GO" id="GO:0005869">
    <property type="term" value="C:dynactin complex"/>
    <property type="evidence" value="ECO:0007669"/>
    <property type="project" value="InterPro"/>
</dbReference>
<feature type="compositionally biased region" description="Pro residues" evidence="1">
    <location>
        <begin position="25"/>
        <end position="36"/>
    </location>
</feature>
<proteinExistence type="predicted"/>
<dbReference type="Proteomes" id="UP000565441">
    <property type="component" value="Unassembled WGS sequence"/>
</dbReference>
<evidence type="ECO:0000313" key="3">
    <source>
        <dbReference type="Proteomes" id="UP000565441"/>
    </source>
</evidence>
<protein>
    <submittedName>
        <fullName evidence="2">Uncharacterized protein</fullName>
    </submittedName>
</protein>
<evidence type="ECO:0000313" key="2">
    <source>
        <dbReference type="EMBL" id="KAF5383703.1"/>
    </source>
</evidence>
<dbReference type="OrthoDB" id="16729at2759"/>